<dbReference type="Proteomes" id="UP000547614">
    <property type="component" value="Unassembled WGS sequence"/>
</dbReference>
<protein>
    <recommendedName>
        <fullName evidence="3">Head decoration protein</fullName>
    </recommendedName>
</protein>
<dbReference type="EMBL" id="JACHXP010000021">
    <property type="protein sequence ID" value="MBB3192053.1"/>
    <property type="molecule type" value="Genomic_DNA"/>
</dbReference>
<organism evidence="1 2">
    <name type="scientific">Halomonas cerina</name>
    <dbReference type="NCBI Taxonomy" id="447424"/>
    <lineage>
        <taxon>Bacteria</taxon>
        <taxon>Pseudomonadati</taxon>
        <taxon>Pseudomonadota</taxon>
        <taxon>Gammaproteobacteria</taxon>
        <taxon>Oceanospirillales</taxon>
        <taxon>Halomonadaceae</taxon>
        <taxon>Halomonas</taxon>
    </lineage>
</organism>
<dbReference type="AlphaFoldDB" id="A0A839V8S3"/>
<evidence type="ECO:0008006" key="3">
    <source>
        <dbReference type="Google" id="ProtNLM"/>
    </source>
</evidence>
<accession>A0A839V8S3</accession>
<comment type="caution">
    <text evidence="1">The sequence shown here is derived from an EMBL/GenBank/DDBJ whole genome shotgun (WGS) entry which is preliminary data.</text>
</comment>
<dbReference type="Pfam" id="PF02924">
    <property type="entry name" value="HDPD"/>
    <property type="match status" value="1"/>
</dbReference>
<name>A0A839V8S3_9GAMM</name>
<dbReference type="Gene3D" id="2.40.300.10">
    <property type="entry name" value="Head decoration protein D"/>
    <property type="match status" value="1"/>
</dbReference>
<dbReference type="RefSeq" id="WP_183327316.1">
    <property type="nucleotide sequence ID" value="NZ_JACHXP010000021.1"/>
</dbReference>
<evidence type="ECO:0000313" key="1">
    <source>
        <dbReference type="EMBL" id="MBB3192053.1"/>
    </source>
</evidence>
<evidence type="ECO:0000313" key="2">
    <source>
        <dbReference type="Proteomes" id="UP000547614"/>
    </source>
</evidence>
<sequence>MSGAQVTQHPQLAALLAGDFPQRFMTVTIESGQVQPAGAVLGEVTASEEYKLSASAAGDGSEAPSVVLWEDVDASGGAVQAEALIAGDVRSSELTLGTGHTVASVRKALRGLSLFVH</sequence>
<keyword evidence="2" id="KW-1185">Reference proteome</keyword>
<reference evidence="1 2" key="1">
    <citation type="submission" date="2020-08" db="EMBL/GenBank/DDBJ databases">
        <title>Genomic Encyclopedia of Type Strains, Phase III (KMG-III): the genomes of soil and plant-associated and newly described type strains.</title>
        <authorList>
            <person name="Whitman W."/>
        </authorList>
    </citation>
    <scope>NUCLEOTIDE SEQUENCE [LARGE SCALE GENOMIC DNA]</scope>
    <source>
        <strain evidence="1 2">CECT 7282</strain>
    </source>
</reference>
<dbReference type="InterPro" id="IPR004195">
    <property type="entry name" value="Head_decoration_D"/>
</dbReference>
<proteinExistence type="predicted"/>
<gene>
    <name evidence="1" type="ORF">FHR94_003329</name>
</gene>